<keyword evidence="5" id="KW-1185">Reference proteome</keyword>
<evidence type="ECO:0000256" key="3">
    <source>
        <dbReference type="ARBA" id="ARBA00022729"/>
    </source>
</evidence>
<dbReference type="OrthoDB" id="10423285at2759"/>
<name>A0A4P9Z6J8_9FUNG</name>
<dbReference type="InterPro" id="IPR006311">
    <property type="entry name" value="TAT_signal"/>
</dbReference>
<dbReference type="Proteomes" id="UP000278143">
    <property type="component" value="Unassembled WGS sequence"/>
</dbReference>
<accession>A0A4P9Z6J8</accession>
<dbReference type="PROSITE" id="PS51318">
    <property type="entry name" value="TAT"/>
    <property type="match status" value="1"/>
</dbReference>
<protein>
    <submittedName>
        <fullName evidence="4">ABC transporter substrate-binding protein</fullName>
    </submittedName>
</protein>
<organism evidence="4 5">
    <name type="scientific">Syncephalis pseudoplumigaleata</name>
    <dbReference type="NCBI Taxonomy" id="1712513"/>
    <lineage>
        <taxon>Eukaryota</taxon>
        <taxon>Fungi</taxon>
        <taxon>Fungi incertae sedis</taxon>
        <taxon>Zoopagomycota</taxon>
        <taxon>Zoopagomycotina</taxon>
        <taxon>Zoopagomycetes</taxon>
        <taxon>Zoopagales</taxon>
        <taxon>Piptocephalidaceae</taxon>
        <taxon>Syncephalis</taxon>
    </lineage>
</organism>
<keyword evidence="3" id="KW-0732">Signal</keyword>
<reference evidence="5" key="1">
    <citation type="journal article" date="2018" name="Nat. Microbiol.">
        <title>Leveraging single-cell genomics to expand the fungal tree of life.</title>
        <authorList>
            <person name="Ahrendt S.R."/>
            <person name="Quandt C.A."/>
            <person name="Ciobanu D."/>
            <person name="Clum A."/>
            <person name="Salamov A."/>
            <person name="Andreopoulos B."/>
            <person name="Cheng J.F."/>
            <person name="Woyke T."/>
            <person name="Pelin A."/>
            <person name="Henrissat B."/>
            <person name="Reynolds N.K."/>
            <person name="Benny G.L."/>
            <person name="Smith M.E."/>
            <person name="James T.Y."/>
            <person name="Grigoriev I.V."/>
        </authorList>
    </citation>
    <scope>NUCLEOTIDE SEQUENCE [LARGE SCALE GENOMIC DNA]</scope>
    <source>
        <strain evidence="5">Benny S71-1</strain>
    </source>
</reference>
<gene>
    <name evidence="4" type="ORF">SYNPS1DRAFT_20368</name>
</gene>
<dbReference type="InterPro" id="IPR050490">
    <property type="entry name" value="Bact_solute-bd_prot1"/>
</dbReference>
<dbReference type="Gene3D" id="3.40.190.10">
    <property type="entry name" value="Periplasmic binding protein-like II"/>
    <property type="match status" value="1"/>
</dbReference>
<evidence type="ECO:0000256" key="2">
    <source>
        <dbReference type="ARBA" id="ARBA00022448"/>
    </source>
</evidence>
<dbReference type="EMBL" id="KZ989109">
    <property type="protein sequence ID" value="RKP28284.1"/>
    <property type="molecule type" value="Genomic_DNA"/>
</dbReference>
<dbReference type="InterPro" id="IPR006059">
    <property type="entry name" value="SBP"/>
</dbReference>
<proteinExistence type="inferred from homology"/>
<comment type="similarity">
    <text evidence="1">Belongs to the bacterial solute-binding protein 1 family.</text>
</comment>
<dbReference type="SUPFAM" id="SSF53850">
    <property type="entry name" value="Periplasmic binding protein-like II"/>
    <property type="match status" value="1"/>
</dbReference>
<evidence type="ECO:0000256" key="1">
    <source>
        <dbReference type="ARBA" id="ARBA00008520"/>
    </source>
</evidence>
<sequence length="441" mass="48015">MDKFLPNRRALLKGGASVLAGAATVSADQLLGFAKAWAQTTQWKPEAGAKINLLRWKRFVEAEDKAFMDIIAAFTKATGVEVNVSNESYDDIQPKASVAANTGQGLDMVWGLYSLPHLLPTKCVDVSDVADYLGKKYGGWADSANAYGKDKNGKWIGIPVACTGALMNYRISSMEKAGFKEFPKDTAGFLELCKALNKNGTPAGMALGHASGDANTWLHWALWTHGGYLVDKNDKVIINSPETMKALEYVKALYDNFIPGTASWNDSSNNKAFLAGQLHATCNGISVYVTAKREAKNIAEDMNHAYMPIGPAGKPTELHLPFTMLTFNFTKFPQACKALTAFMMEADQFNPWLTSASGYLSPFLNGYDNNPVWTSDPKNTVYRDVAKRTLTPGGLGTLGENAAAAIADFLVVDMFANYCTGREDAKGSIAFAERQAKRLYR</sequence>
<keyword evidence="2" id="KW-0813">Transport</keyword>
<evidence type="ECO:0000313" key="5">
    <source>
        <dbReference type="Proteomes" id="UP000278143"/>
    </source>
</evidence>
<evidence type="ECO:0000313" key="4">
    <source>
        <dbReference type="EMBL" id="RKP28284.1"/>
    </source>
</evidence>
<dbReference type="Pfam" id="PF13416">
    <property type="entry name" value="SBP_bac_8"/>
    <property type="match status" value="1"/>
</dbReference>
<dbReference type="PANTHER" id="PTHR43649:SF34">
    <property type="entry name" value="ABC TRANSPORTER PERIPLASMIC-BINDING PROTEIN YCJN-RELATED"/>
    <property type="match status" value="1"/>
</dbReference>
<dbReference type="AlphaFoldDB" id="A0A4P9Z6J8"/>
<dbReference type="PANTHER" id="PTHR43649">
    <property type="entry name" value="ARABINOSE-BINDING PROTEIN-RELATED"/>
    <property type="match status" value="1"/>
</dbReference>